<dbReference type="Pfam" id="PF00535">
    <property type="entry name" value="Glycos_transf_2"/>
    <property type="match status" value="1"/>
</dbReference>
<gene>
    <name evidence="4" type="primary">LOC107108709</name>
</gene>
<reference evidence="4" key="1">
    <citation type="submission" date="2025-08" db="UniProtKB">
        <authorList>
            <consortium name="RefSeq"/>
        </authorList>
    </citation>
    <scope>IDENTIFICATION</scope>
</reference>
<dbReference type="RefSeq" id="XP_015264697.1">
    <property type="nucleotide sequence ID" value="XM_015409211.1"/>
</dbReference>
<feature type="domain" description="Glycosyltransferase 2-like" evidence="2">
    <location>
        <begin position="418"/>
        <end position="516"/>
    </location>
</feature>
<accession>A0ABM1JTB0</accession>
<evidence type="ECO:0000313" key="4">
    <source>
        <dbReference type="RefSeq" id="XP_015264697.1"/>
    </source>
</evidence>
<sequence length="516" mass="58004">MEAHLLLKDLIAPQLTKAESYSSLVKALTNHLAPKPTKFMERMDFFVKVQGPDETASNFLAALRRATTRCSFSDQAEALLNQFLVGLREPKLRRRLIIQDDLDIDKAIREATAYEKSHHDCRATVGSDASDEVLQVCHRPSQRLHEPSSNSGKASSATSAPCASCREDHERRSCRFRNAVCRTCKGPGSTAPKDSARRLQPTRPRQTSSSISTPSRPTSSSTWLGPKNRCECAQTKMTVYQMADYIAKDQIASITERREKEFEEYQRRYPTRTKDAIIAAPNTPLSYPIYGAEVMPWHTIVIPGLGFHGKSTEKVQVVLRASLGTLNTLADTSKDVVHGRGGKELTISTSNVKLLNHILGHVTYTSTVFLVNAVDMVSFETGSYLVKFPVTIRQLPLPKLFDPGSDNNIRDLVTITTKTFLRYHKLRVLLKSIRQFYPDIKVIVADDSEHPEKIEEANVEHFIMPFGKGWFAGRNLAVSQVTTKYYLWVDDDCLFTKNTKIEKLVEVLENTNLDVV</sequence>
<proteinExistence type="predicted"/>
<evidence type="ECO:0000313" key="3">
    <source>
        <dbReference type="Proteomes" id="UP000694871"/>
    </source>
</evidence>
<organism evidence="3 4">
    <name type="scientific">Gekko japonicus</name>
    <name type="common">Schlegel's Japanese gecko</name>
    <dbReference type="NCBI Taxonomy" id="146911"/>
    <lineage>
        <taxon>Eukaryota</taxon>
        <taxon>Metazoa</taxon>
        <taxon>Chordata</taxon>
        <taxon>Craniata</taxon>
        <taxon>Vertebrata</taxon>
        <taxon>Euteleostomi</taxon>
        <taxon>Lepidosauria</taxon>
        <taxon>Squamata</taxon>
        <taxon>Bifurcata</taxon>
        <taxon>Gekkota</taxon>
        <taxon>Gekkonidae</taxon>
        <taxon>Gekkoninae</taxon>
        <taxon>Gekko</taxon>
    </lineage>
</organism>
<dbReference type="Proteomes" id="UP000694871">
    <property type="component" value="Unplaced"/>
</dbReference>
<protein>
    <submittedName>
        <fullName evidence="4">Beta-1,4 N-acetylgalactosaminyltransferase 2-like</fullName>
    </submittedName>
</protein>
<feature type="region of interest" description="Disordered" evidence="1">
    <location>
        <begin position="186"/>
        <end position="226"/>
    </location>
</feature>
<evidence type="ECO:0000256" key="1">
    <source>
        <dbReference type="SAM" id="MobiDB-lite"/>
    </source>
</evidence>
<evidence type="ECO:0000259" key="2">
    <source>
        <dbReference type="Pfam" id="PF00535"/>
    </source>
</evidence>
<dbReference type="PANTHER" id="PTHR15046:SF2">
    <property type="entry name" value="BETA-1,4 N-ACETYLGALACTOSAMINYLTRANSFERASE 2"/>
    <property type="match status" value="1"/>
</dbReference>
<dbReference type="PANTHER" id="PTHR15046">
    <property type="entry name" value="GLYCO_TRANS_2-LIKE DOMAIN-CONTAINING PROTEIN"/>
    <property type="match status" value="1"/>
</dbReference>
<dbReference type="CDD" id="cd00761">
    <property type="entry name" value="Glyco_tranf_GTA_type"/>
    <property type="match status" value="1"/>
</dbReference>
<keyword evidence="3" id="KW-1185">Reference proteome</keyword>
<dbReference type="InterPro" id="IPR029044">
    <property type="entry name" value="Nucleotide-diphossugar_trans"/>
</dbReference>
<dbReference type="InterPro" id="IPR001173">
    <property type="entry name" value="Glyco_trans_2-like"/>
</dbReference>
<feature type="compositionally biased region" description="Low complexity" evidence="1">
    <location>
        <begin position="201"/>
        <end position="222"/>
    </location>
</feature>
<dbReference type="Gene3D" id="3.90.550.10">
    <property type="entry name" value="Spore Coat Polysaccharide Biosynthesis Protein SpsA, Chain A"/>
    <property type="match status" value="1"/>
</dbReference>
<dbReference type="SUPFAM" id="SSF53448">
    <property type="entry name" value="Nucleotide-diphospho-sugar transferases"/>
    <property type="match status" value="1"/>
</dbReference>
<dbReference type="GeneID" id="107108709"/>
<feature type="region of interest" description="Disordered" evidence="1">
    <location>
        <begin position="140"/>
        <end position="161"/>
    </location>
</feature>
<name>A0ABM1JTB0_GEKJA</name>
<feature type="compositionally biased region" description="Low complexity" evidence="1">
    <location>
        <begin position="148"/>
        <end position="161"/>
    </location>
</feature>